<evidence type="ECO:0000313" key="2">
    <source>
        <dbReference type="EMBL" id="MTE21575.1"/>
    </source>
</evidence>
<proteinExistence type="predicted"/>
<organism evidence="2 3">
    <name type="scientific">Streptomyces taklimakanensis</name>
    <dbReference type="NCBI Taxonomy" id="2569853"/>
    <lineage>
        <taxon>Bacteria</taxon>
        <taxon>Bacillati</taxon>
        <taxon>Actinomycetota</taxon>
        <taxon>Actinomycetes</taxon>
        <taxon>Kitasatosporales</taxon>
        <taxon>Streptomycetaceae</taxon>
        <taxon>Streptomyces</taxon>
    </lineage>
</organism>
<comment type="caution">
    <text evidence="2">The sequence shown here is derived from an EMBL/GenBank/DDBJ whole genome shotgun (WGS) entry which is preliminary data.</text>
</comment>
<accession>A0A6G2BH25</accession>
<evidence type="ECO:0000256" key="1">
    <source>
        <dbReference type="SAM" id="MobiDB-lite"/>
    </source>
</evidence>
<dbReference type="OrthoDB" id="3208544at2"/>
<dbReference type="EMBL" id="WIXO01000001">
    <property type="protein sequence ID" value="MTE21575.1"/>
    <property type="molecule type" value="Genomic_DNA"/>
</dbReference>
<feature type="region of interest" description="Disordered" evidence="1">
    <location>
        <begin position="76"/>
        <end position="196"/>
    </location>
</feature>
<feature type="compositionally biased region" description="Basic and acidic residues" evidence="1">
    <location>
        <begin position="93"/>
        <end position="104"/>
    </location>
</feature>
<name>A0A6G2BH25_9ACTN</name>
<dbReference type="Proteomes" id="UP000473014">
    <property type="component" value="Unassembled WGS sequence"/>
</dbReference>
<protein>
    <submittedName>
        <fullName evidence="2">Uncharacterized protein</fullName>
    </submittedName>
</protein>
<sequence>MDDDLRETVPGVSAAGLTTSLGWFGRTYPWRRAHRREQRFLGLPDRSECPLVVGHRAGTDEGAASRDDVFALSEPSALTEDRGAHAQVASPESARRGFGERTESRVGGPVSDPRTAAHHRSPSPGARVDTSPGAGPDQAAFVTGGERHRMEGGSVEHAPPSPTSATDGRPRRGAGETGGRAGAEAEAPGPAGAPRR</sequence>
<keyword evidence="3" id="KW-1185">Reference proteome</keyword>
<reference evidence="2 3" key="1">
    <citation type="submission" date="2019-11" db="EMBL/GenBank/DDBJ databases">
        <authorList>
            <person name="Yuan L."/>
        </authorList>
    </citation>
    <scope>NUCLEOTIDE SEQUENCE [LARGE SCALE GENOMIC DNA]</scope>
    <source>
        <strain evidence="2 3">TRM43335</strain>
    </source>
</reference>
<dbReference type="AlphaFoldDB" id="A0A6G2BH25"/>
<dbReference type="RefSeq" id="WP_155072296.1">
    <property type="nucleotide sequence ID" value="NZ_WIXO01000001.1"/>
</dbReference>
<evidence type="ECO:0000313" key="3">
    <source>
        <dbReference type="Proteomes" id="UP000473014"/>
    </source>
</evidence>
<gene>
    <name evidence="2" type="ORF">F0L17_21155</name>
</gene>
<feature type="compositionally biased region" description="Low complexity" evidence="1">
    <location>
        <begin position="182"/>
        <end position="196"/>
    </location>
</feature>